<evidence type="ECO:0000313" key="3">
    <source>
        <dbReference type="Proteomes" id="UP001151760"/>
    </source>
</evidence>
<comment type="caution">
    <text evidence="2">The sequence shown here is derived from an EMBL/GenBank/DDBJ whole genome shotgun (WGS) entry which is preliminary data.</text>
</comment>
<feature type="region of interest" description="Disordered" evidence="1">
    <location>
        <begin position="185"/>
        <end position="354"/>
    </location>
</feature>
<evidence type="ECO:0000313" key="2">
    <source>
        <dbReference type="EMBL" id="GJT58632.1"/>
    </source>
</evidence>
<feature type="compositionally biased region" description="Basic residues" evidence="1">
    <location>
        <begin position="188"/>
        <end position="208"/>
    </location>
</feature>
<keyword evidence="3" id="KW-1185">Reference proteome</keyword>
<reference evidence="2" key="1">
    <citation type="journal article" date="2022" name="Int. J. Mol. Sci.">
        <title>Draft Genome of Tanacetum Coccineum: Genomic Comparison of Closely Related Tanacetum-Family Plants.</title>
        <authorList>
            <person name="Yamashiro T."/>
            <person name="Shiraishi A."/>
            <person name="Nakayama K."/>
            <person name="Satake H."/>
        </authorList>
    </citation>
    <scope>NUCLEOTIDE SEQUENCE</scope>
</reference>
<reference evidence="2" key="2">
    <citation type="submission" date="2022-01" db="EMBL/GenBank/DDBJ databases">
        <authorList>
            <person name="Yamashiro T."/>
            <person name="Shiraishi A."/>
            <person name="Satake H."/>
            <person name="Nakayama K."/>
        </authorList>
    </citation>
    <scope>NUCLEOTIDE SEQUENCE</scope>
</reference>
<name>A0ABQ5F7C5_9ASTR</name>
<organism evidence="2 3">
    <name type="scientific">Tanacetum coccineum</name>
    <dbReference type="NCBI Taxonomy" id="301880"/>
    <lineage>
        <taxon>Eukaryota</taxon>
        <taxon>Viridiplantae</taxon>
        <taxon>Streptophyta</taxon>
        <taxon>Embryophyta</taxon>
        <taxon>Tracheophyta</taxon>
        <taxon>Spermatophyta</taxon>
        <taxon>Magnoliopsida</taxon>
        <taxon>eudicotyledons</taxon>
        <taxon>Gunneridae</taxon>
        <taxon>Pentapetalae</taxon>
        <taxon>asterids</taxon>
        <taxon>campanulids</taxon>
        <taxon>Asterales</taxon>
        <taxon>Asteraceae</taxon>
        <taxon>Asteroideae</taxon>
        <taxon>Anthemideae</taxon>
        <taxon>Anthemidinae</taxon>
        <taxon>Tanacetum</taxon>
    </lineage>
</organism>
<feature type="compositionally biased region" description="Acidic residues" evidence="1">
    <location>
        <begin position="322"/>
        <end position="347"/>
    </location>
</feature>
<accession>A0ABQ5F7C5</accession>
<gene>
    <name evidence="2" type="ORF">Tco_1002165</name>
</gene>
<feature type="compositionally biased region" description="Basic and acidic residues" evidence="1">
    <location>
        <begin position="235"/>
        <end position="250"/>
    </location>
</feature>
<feature type="compositionally biased region" description="Basic and acidic residues" evidence="1">
    <location>
        <begin position="649"/>
        <end position="665"/>
    </location>
</feature>
<feature type="region of interest" description="Disordered" evidence="1">
    <location>
        <begin position="649"/>
        <end position="682"/>
    </location>
</feature>
<feature type="region of interest" description="Disordered" evidence="1">
    <location>
        <begin position="585"/>
        <end position="636"/>
    </location>
</feature>
<dbReference type="Proteomes" id="UP001151760">
    <property type="component" value="Unassembled WGS sequence"/>
</dbReference>
<proteinExistence type="predicted"/>
<protein>
    <recommendedName>
        <fullName evidence="4">BTB domain-containing protein</fullName>
    </recommendedName>
</protein>
<dbReference type="EMBL" id="BQNB010017036">
    <property type="protein sequence ID" value="GJT58632.1"/>
    <property type="molecule type" value="Genomic_DNA"/>
</dbReference>
<evidence type="ECO:0000256" key="1">
    <source>
        <dbReference type="SAM" id="MobiDB-lite"/>
    </source>
</evidence>
<sequence>MNPQETQQVAARDEKWVPFIERVKISSTNIRMETTVPQKEETFQVVIDLVKNSSCFKAFTISTANKKCVVNADVFRTILDNCPKVKGVNFTDVPDDDTTLAFLIKLGYKGPLYKHTNMFVDHMYQPWITLAAIINKCLSGKTSSNDKLCEDYQEYGLSIPETMLTEAIKQSESYQMFIKYSTSQIPPKKSRGKVKRKTSSKRRVKKKVTLSSDDNITSDDPDTALELGKSISQTKAEEAEATRKVYDTHARIVTKSVPEPTKKRKSGKVTSDPPKNLKGVPSLTLEKQEVADIMQALKESKKTSKRQPGLEQESEYSKEDKLNDEEKDDKEGDADDENDETEYDEDDIYKYKIRVRTDEDEEMLNDKVDDSEKGDEEVTDVVKADAEKTSKVKNDPKKTELPPINSSLSVSLGFGDQFLKLSSDSSLVSILKDTTDAEINSLLEVKIQSEVLHTQSPSMLNALSAVQLRVAKLEKDVSDLKKKDISIKALSALKTQVPSIVDNYFGSKVGNILKIKKEQAEKQKMLKFTIKYTNKVALKEYDQKSALYQTMHAKKSFNRNPANHRLYHALMEALIEDENAIDKGVADTGKQTKRRRTKDSESSKKPSTTKETPKGKAPSKGSKTGKSALEKEPVKEPIAEVVMDDASDDVVHDDDQPQDASEPKTTKTPNPDWFKQPPRPLTLDSEWNKRQVVLDQPEQPWFNQMVSTTKDSFTFNDLRATPIDFSKYVLNRLKIDNLTQDILLGPAYNLLKGTCSSRIELEYHFQKCFNALTDKIDWNNLEGDHYPFDLSKPLPLQGHLGHLTVTADYFFNNDLEYLKSFDLERTYTTSITKTKAAWYEIEGIEYMVPMLWTPTKVGSQLKKLSKHNVYSTKKILGVKSVIVKKLHGYGHLEEIMLFHLTDSDIVDFIVALRMFTRSLTIKKRVKDLQLGVESYQKKLNITLPQQTVPEIEFKELYTPSHKPSRVIYEDLNKQKRVMRADELYKFSNGTLKKVREEIHYKIRDFRLEYNTKMPRRKWTAIDRKRSELMVELIDKQMRE</sequence>
<evidence type="ECO:0008006" key="4">
    <source>
        <dbReference type="Google" id="ProtNLM"/>
    </source>
</evidence>